<dbReference type="EMBL" id="BMPP01000034">
    <property type="protein sequence ID" value="GGK42642.1"/>
    <property type="molecule type" value="Genomic_DNA"/>
</dbReference>
<evidence type="ECO:0000256" key="1">
    <source>
        <dbReference type="SAM" id="Coils"/>
    </source>
</evidence>
<comment type="caution">
    <text evidence="2">The sequence shown here is derived from an EMBL/GenBank/DDBJ whole genome shotgun (WGS) entry which is preliminary data.</text>
</comment>
<dbReference type="Pfam" id="PF01527">
    <property type="entry name" value="HTH_Tnp_1"/>
    <property type="match status" value="1"/>
</dbReference>
<sequence>MSKAREVYSPEFKQEAVKLVKTTGKSCAEVARDLGIPAHYVVRWRQQQEKQDQAGRPAFTGRGNAALSAQEARLKALERELEVTRQERDILKKALAFFAKQP</sequence>
<dbReference type="PANTHER" id="PTHR33215">
    <property type="entry name" value="PROTEIN DISTAL ANTENNA"/>
    <property type="match status" value="1"/>
</dbReference>
<keyword evidence="1" id="KW-0175">Coiled coil</keyword>
<dbReference type="Proteomes" id="UP000647587">
    <property type="component" value="Unassembled WGS sequence"/>
</dbReference>
<evidence type="ECO:0000313" key="3">
    <source>
        <dbReference type="Proteomes" id="UP000647587"/>
    </source>
</evidence>
<dbReference type="InterPro" id="IPR009057">
    <property type="entry name" value="Homeodomain-like_sf"/>
</dbReference>
<reference evidence="3" key="1">
    <citation type="journal article" date="2019" name="Int. J. Syst. Evol. Microbiol.">
        <title>The Global Catalogue of Microorganisms (GCM) 10K type strain sequencing project: providing services to taxonomists for standard genome sequencing and annotation.</title>
        <authorList>
            <consortium name="The Broad Institute Genomics Platform"/>
            <consortium name="The Broad Institute Genome Sequencing Center for Infectious Disease"/>
            <person name="Wu L."/>
            <person name="Ma J."/>
        </authorList>
    </citation>
    <scope>NUCLEOTIDE SEQUENCE [LARGE SCALE GENOMIC DNA]</scope>
    <source>
        <strain evidence="3">JCM 30331</strain>
    </source>
</reference>
<proteinExistence type="predicted"/>
<dbReference type="PANTHER" id="PTHR33215:SF13">
    <property type="entry name" value="PROTEIN DISTAL ANTENNA"/>
    <property type="match status" value="1"/>
</dbReference>
<accession>A0ABQ2F5F2</accession>
<dbReference type="InterPro" id="IPR051839">
    <property type="entry name" value="RD_transcriptional_regulator"/>
</dbReference>
<feature type="coiled-coil region" evidence="1">
    <location>
        <begin position="67"/>
        <end position="94"/>
    </location>
</feature>
<dbReference type="InterPro" id="IPR002514">
    <property type="entry name" value="Transposase_8"/>
</dbReference>
<dbReference type="RefSeq" id="WP_189012045.1">
    <property type="nucleotide sequence ID" value="NZ_BMPP01000034.1"/>
</dbReference>
<evidence type="ECO:0000313" key="2">
    <source>
        <dbReference type="EMBL" id="GGK42642.1"/>
    </source>
</evidence>
<dbReference type="SUPFAM" id="SSF46689">
    <property type="entry name" value="Homeodomain-like"/>
    <property type="match status" value="1"/>
</dbReference>
<organism evidence="2 3">
    <name type="scientific">Deinococcus malanensis</name>
    <dbReference type="NCBI Taxonomy" id="1706855"/>
    <lineage>
        <taxon>Bacteria</taxon>
        <taxon>Thermotogati</taxon>
        <taxon>Deinococcota</taxon>
        <taxon>Deinococci</taxon>
        <taxon>Deinococcales</taxon>
        <taxon>Deinococcaceae</taxon>
        <taxon>Deinococcus</taxon>
    </lineage>
</organism>
<protein>
    <submittedName>
        <fullName evidence="2">Transposase</fullName>
    </submittedName>
</protein>
<name>A0ABQ2F5F2_9DEIO</name>
<keyword evidence="3" id="KW-1185">Reference proteome</keyword>
<gene>
    <name evidence="2" type="ORF">GCM10008955_40490</name>
</gene>
<dbReference type="Gene3D" id="1.10.10.60">
    <property type="entry name" value="Homeodomain-like"/>
    <property type="match status" value="1"/>
</dbReference>